<feature type="signal peptide" evidence="2">
    <location>
        <begin position="1"/>
        <end position="20"/>
    </location>
</feature>
<reference evidence="3" key="2">
    <citation type="submission" date="2023-06" db="EMBL/GenBank/DDBJ databases">
        <authorList>
            <consortium name="Lawrence Berkeley National Laboratory"/>
            <person name="Mondo S.J."/>
            <person name="Hensen N."/>
            <person name="Bonometti L."/>
            <person name="Westerberg I."/>
            <person name="Brannstrom I.O."/>
            <person name="Guillou S."/>
            <person name="Cros-Aarteil S."/>
            <person name="Calhoun S."/>
            <person name="Haridas S."/>
            <person name="Kuo A."/>
            <person name="Pangilinan J."/>
            <person name="Riley R."/>
            <person name="Labutti K."/>
            <person name="Andreopoulos B."/>
            <person name="Lipzen A."/>
            <person name="Chen C."/>
            <person name="Yanf M."/>
            <person name="Daum C."/>
            <person name="Ng V."/>
            <person name="Clum A."/>
            <person name="Steindorff A."/>
            <person name="Ohm R."/>
            <person name="Martin F."/>
            <person name="Silar P."/>
            <person name="Natvig D."/>
            <person name="Lalanne C."/>
            <person name="Gautier V."/>
            <person name="Ament-Velasquez S.L."/>
            <person name="Kruys A."/>
            <person name="Hutchinson M.I."/>
            <person name="Powell A.J."/>
            <person name="Barry K."/>
            <person name="Miller A.N."/>
            <person name="Grigoriev I.V."/>
            <person name="Debuchy R."/>
            <person name="Gladieux P."/>
            <person name="Thoren M.H."/>
            <person name="Johannesson H."/>
        </authorList>
    </citation>
    <scope>NUCLEOTIDE SEQUENCE</scope>
    <source>
        <strain evidence="3">CBS 626.80</strain>
    </source>
</reference>
<keyword evidence="1" id="KW-0812">Transmembrane</keyword>
<evidence type="ECO:0000313" key="4">
    <source>
        <dbReference type="Proteomes" id="UP001303222"/>
    </source>
</evidence>
<dbReference type="EMBL" id="MU859098">
    <property type="protein sequence ID" value="KAK3953871.1"/>
    <property type="molecule type" value="Genomic_DNA"/>
</dbReference>
<feature type="transmembrane region" description="Helical" evidence="1">
    <location>
        <begin position="510"/>
        <end position="530"/>
    </location>
</feature>
<name>A0AAN6SI39_9PEZI</name>
<evidence type="ECO:0000313" key="3">
    <source>
        <dbReference type="EMBL" id="KAK3953871.1"/>
    </source>
</evidence>
<proteinExistence type="predicted"/>
<dbReference type="Proteomes" id="UP001303222">
    <property type="component" value="Unassembled WGS sequence"/>
</dbReference>
<evidence type="ECO:0000256" key="1">
    <source>
        <dbReference type="SAM" id="Phobius"/>
    </source>
</evidence>
<feature type="chain" id="PRO_5042842490" evidence="2">
    <location>
        <begin position="21"/>
        <end position="753"/>
    </location>
</feature>
<organism evidence="3 4">
    <name type="scientific">Pseudoneurospora amorphoporcata</name>
    <dbReference type="NCBI Taxonomy" id="241081"/>
    <lineage>
        <taxon>Eukaryota</taxon>
        <taxon>Fungi</taxon>
        <taxon>Dikarya</taxon>
        <taxon>Ascomycota</taxon>
        <taxon>Pezizomycotina</taxon>
        <taxon>Sordariomycetes</taxon>
        <taxon>Sordariomycetidae</taxon>
        <taxon>Sordariales</taxon>
        <taxon>Sordariaceae</taxon>
        <taxon>Pseudoneurospora</taxon>
    </lineage>
</organism>
<keyword evidence="4" id="KW-1185">Reference proteome</keyword>
<feature type="transmembrane region" description="Helical" evidence="1">
    <location>
        <begin position="382"/>
        <end position="400"/>
    </location>
</feature>
<reference evidence="3" key="1">
    <citation type="journal article" date="2023" name="Mol. Phylogenet. Evol.">
        <title>Genome-scale phylogeny and comparative genomics of the fungal order Sordariales.</title>
        <authorList>
            <person name="Hensen N."/>
            <person name="Bonometti L."/>
            <person name="Westerberg I."/>
            <person name="Brannstrom I.O."/>
            <person name="Guillou S."/>
            <person name="Cros-Aarteil S."/>
            <person name="Calhoun S."/>
            <person name="Haridas S."/>
            <person name="Kuo A."/>
            <person name="Mondo S."/>
            <person name="Pangilinan J."/>
            <person name="Riley R."/>
            <person name="LaButti K."/>
            <person name="Andreopoulos B."/>
            <person name="Lipzen A."/>
            <person name="Chen C."/>
            <person name="Yan M."/>
            <person name="Daum C."/>
            <person name="Ng V."/>
            <person name="Clum A."/>
            <person name="Steindorff A."/>
            <person name="Ohm R.A."/>
            <person name="Martin F."/>
            <person name="Silar P."/>
            <person name="Natvig D.O."/>
            <person name="Lalanne C."/>
            <person name="Gautier V."/>
            <person name="Ament-Velasquez S.L."/>
            <person name="Kruys A."/>
            <person name="Hutchinson M.I."/>
            <person name="Powell A.J."/>
            <person name="Barry K."/>
            <person name="Miller A.N."/>
            <person name="Grigoriev I.V."/>
            <person name="Debuchy R."/>
            <person name="Gladieux P."/>
            <person name="Hiltunen Thoren M."/>
            <person name="Johannesson H."/>
        </authorList>
    </citation>
    <scope>NUCLEOTIDE SEQUENCE</scope>
    <source>
        <strain evidence="3">CBS 626.80</strain>
    </source>
</reference>
<evidence type="ECO:0000256" key="2">
    <source>
        <dbReference type="SAM" id="SignalP"/>
    </source>
</evidence>
<keyword evidence="2" id="KW-0732">Signal</keyword>
<dbReference type="AlphaFoldDB" id="A0AAN6SI39"/>
<keyword evidence="1" id="KW-0472">Membrane</keyword>
<accession>A0AAN6SI39</accession>
<comment type="caution">
    <text evidence="3">The sequence shown here is derived from an EMBL/GenBank/DDBJ whole genome shotgun (WGS) entry which is preliminary data.</text>
</comment>
<protein>
    <submittedName>
        <fullName evidence="3">Uncharacterized protein</fullName>
    </submittedName>
</protein>
<keyword evidence="1" id="KW-1133">Transmembrane helix</keyword>
<feature type="transmembrane region" description="Helical" evidence="1">
    <location>
        <begin position="708"/>
        <end position="729"/>
    </location>
</feature>
<feature type="transmembrane region" description="Helical" evidence="1">
    <location>
        <begin position="475"/>
        <end position="498"/>
    </location>
</feature>
<dbReference type="PANTHER" id="PTHR35043">
    <property type="entry name" value="TRANSCRIPTION FACTOR DOMAIN-CONTAINING PROTEIN"/>
    <property type="match status" value="1"/>
</dbReference>
<sequence length="753" mass="84620">MACFTSFFFFILASSRFVAGQDASDPSPTSISQSNTSMNQPQEIVGWVGNPRQRGTLMLLIECLTTIFACTWTVLHLNLPAPDDSTKTRVLRKIKWMAITILFPEFIFAKAVCELRLALYMLHLFSQKMNDNPDAFTSTADYTLDESVTLHIVFQWRAKRDGRMIRWLRNLLVGRQKTSGADSKGAQLGKEMPPGAALDAGQHGGRDAYLLHAWNVSPEITSTPPKDPYQGATAMEMQDPDIRLGGEEASAGPQAPDGFNNALKPKRKFVRQRPETQIWTLSHSYYLNMGGIHRLEVRGETRYVSPTPRYFVLRADSLVLQEAESLRVAHPLKDLRLSEDEIKDKSKADWIGKTVAILQIGRLGLDLINRAVYGRPVTQIELATVAFAIFAIVTYLINWWKPKDISEPTFLHPITSGKEDVVSNTVKYSTLTEPFFSRLLVPVPHERASVSHSRRGPNEYRIGNDELWMDGRLPLIWPLMAVSCLIFGAFHCIAWSFQFPTWAERLTWRVASLTSTGLPLLALTGSFLAIRYYNSALTIHQIGAVAEVAKAFEPLQGLFQEFGTSSLCAYMEGPLSRLSSVHGLSVESDWMAILKAGDRMRAVLSMLKTSKPGSRMRAEALSDCDHFCHGIRSIVERCSIFLGFLNLWVNEAEQGQDLEPDLIPCRQVISALETCVEQYDQFDSHGELHKYELAKRRLTDKARRRSRAVNIISGILYTVARVALLALMFSSLRAVPKGVYETSDWTRFLPSFS</sequence>
<gene>
    <name evidence="3" type="ORF">QBC32DRAFT_337730</name>
</gene>
<dbReference type="PANTHER" id="PTHR35043:SF8">
    <property type="entry name" value="DUF4220 DOMAIN-CONTAINING PROTEIN"/>
    <property type="match status" value="1"/>
</dbReference>